<dbReference type="PANTHER" id="PTHR48057:SF30">
    <property type="entry name" value="DNA-DAMAGE-REPAIR_TOLERATION DRT100-LIKE PROTEIN"/>
    <property type="match status" value="1"/>
</dbReference>
<dbReference type="Proteomes" id="UP000266841">
    <property type="component" value="Unassembled WGS sequence"/>
</dbReference>
<dbReference type="InterPro" id="IPR003591">
    <property type="entry name" value="Leu-rich_rpt_typical-subtyp"/>
</dbReference>
<proteinExistence type="predicted"/>
<dbReference type="OMA" id="HTENESM"/>
<evidence type="ECO:0000256" key="3">
    <source>
        <dbReference type="SAM" id="MobiDB-lite"/>
    </source>
</evidence>
<evidence type="ECO:0000313" key="4">
    <source>
        <dbReference type="EMBL" id="EJK53857.1"/>
    </source>
</evidence>
<keyword evidence="5" id="KW-1185">Reference proteome</keyword>
<gene>
    <name evidence="4" type="ORF">THAOC_26623</name>
</gene>
<feature type="region of interest" description="Disordered" evidence="3">
    <location>
        <begin position="994"/>
        <end position="1022"/>
    </location>
</feature>
<feature type="non-terminal residue" evidence="4">
    <location>
        <position position="1"/>
    </location>
</feature>
<dbReference type="InterPro" id="IPR032675">
    <property type="entry name" value="LRR_dom_sf"/>
</dbReference>
<organism evidence="4 5">
    <name type="scientific">Thalassiosira oceanica</name>
    <name type="common">Marine diatom</name>
    <dbReference type="NCBI Taxonomy" id="159749"/>
    <lineage>
        <taxon>Eukaryota</taxon>
        <taxon>Sar</taxon>
        <taxon>Stramenopiles</taxon>
        <taxon>Ochrophyta</taxon>
        <taxon>Bacillariophyta</taxon>
        <taxon>Coscinodiscophyceae</taxon>
        <taxon>Thalassiosirophycidae</taxon>
        <taxon>Thalassiosirales</taxon>
        <taxon>Thalassiosiraceae</taxon>
        <taxon>Thalassiosira</taxon>
    </lineage>
</organism>
<dbReference type="AlphaFoldDB" id="K0S4M8"/>
<sequence length="1022" mass="112694">RNPDDSEEAWCWSTGQYKTACNIEYCPTTTESYLSEDCHKSDGILANSLNEDVVEFCNYQQCVDNRGTEICECLFQEWDCKHGSKDCSLASCCRANLQHDLGTEIAQASCSCVIEPECDGGSNSYCGAFADYCCEDDVECRCKYNTQACQLALSNGADDAQQYCLKAEQTCCDAVNPTIGGCECDLWQSLCDSLPATLACTQAIGKCCGPDNPWCSCDFISYVERVSGGRSAEKQTICLNSNLVATSSVAKETKVLKEMYSSMNVTDRLVNEGGNHCDWQGVLCDDSSHVIGLSLEGLELSGAFPSELVADLHQLETLNLRNNRLTGSMDAITHVDHYEYAGKGRCQDSSGLEYTWLWSTFTGIDVTPERCDQFCRLASLERPKSHVGFHIKYPSVCHCLYDVNEGYEFISSELFKELNLPYIDENSLTLYTGLEGVGPVAKVLFDSAYHCYSSTPRVSYIDSSIFSSLRKLKHVDVSGNLLTGTVDALFAPSIEHFNASHNEFTRLSKYKVWSPSHGTLKTIDASYNQIRVVAMTLMSTLPINLNQFDFSHNSIVGSISSLRAIESLQSLDLSFNAITGRLPKFAEAFSNLRQLDLSTNELTGALHAEALNFQFMSLLLLSHNHLSSIDDTVSFSPQLQNLDVSYNSIKATIPKVLSTISELNMLKLNHNQLSGFIPTELGRLEDTSIYLEGNNLKKPAPLSLCFVDGFDLKEDSDFCPNERNSLRNLFYDAKGSEWTDSSSCSNIVDPSDSLRSGSRSVQWLDEYETNCNWLGVSGEIPPGLGALSNLTYLRLSFNEFVGVIPSEIQNLSNLTLLHLQGNRLIGNLHISSINNAYNESSFISDCGSPSLYGLPINCPSELDLSDDKSDVVAIATSDTEIIYNVVIILFAMEVDEAVYSVLKALNGKWVERVANGDKNSVIEGIKEKDDHDDSLHTENESMKQRLLALERTNEALERTNLMILDALNKHGGFSLDDAITENLKASNAGGDVSHVYTEDIGDDEPQSQSSGVECLDDADVER</sequence>
<accession>K0S4M8</accession>
<reference evidence="4 5" key="1">
    <citation type="journal article" date="2012" name="Genome Biol.">
        <title>Genome and low-iron response of an oceanic diatom adapted to chronic iron limitation.</title>
        <authorList>
            <person name="Lommer M."/>
            <person name="Specht M."/>
            <person name="Roy A.S."/>
            <person name="Kraemer L."/>
            <person name="Andreson R."/>
            <person name="Gutowska M.A."/>
            <person name="Wolf J."/>
            <person name="Bergner S.V."/>
            <person name="Schilhabel M.B."/>
            <person name="Klostermeier U.C."/>
            <person name="Beiko R.G."/>
            <person name="Rosenstiel P."/>
            <person name="Hippler M."/>
            <person name="Laroche J."/>
        </authorList>
    </citation>
    <scope>NUCLEOTIDE SEQUENCE [LARGE SCALE GENOMIC DNA]</scope>
    <source>
        <strain evidence="4 5">CCMP1005</strain>
    </source>
</reference>
<evidence type="ECO:0000256" key="1">
    <source>
        <dbReference type="ARBA" id="ARBA00022614"/>
    </source>
</evidence>
<dbReference type="InterPro" id="IPR052595">
    <property type="entry name" value="LRRC69/RLP"/>
</dbReference>
<dbReference type="InterPro" id="IPR001611">
    <property type="entry name" value="Leu-rich_rpt"/>
</dbReference>
<keyword evidence="2" id="KW-0677">Repeat</keyword>
<dbReference type="EMBL" id="AGNL01036871">
    <property type="protein sequence ID" value="EJK53857.1"/>
    <property type="molecule type" value="Genomic_DNA"/>
</dbReference>
<name>K0S4M8_THAOC</name>
<dbReference type="Pfam" id="PF13855">
    <property type="entry name" value="LRR_8"/>
    <property type="match status" value="1"/>
</dbReference>
<dbReference type="Gene3D" id="3.80.10.10">
    <property type="entry name" value="Ribonuclease Inhibitor"/>
    <property type="match status" value="4"/>
</dbReference>
<evidence type="ECO:0008006" key="6">
    <source>
        <dbReference type="Google" id="ProtNLM"/>
    </source>
</evidence>
<keyword evidence="1" id="KW-0433">Leucine-rich repeat</keyword>
<dbReference type="OrthoDB" id="676979at2759"/>
<protein>
    <recommendedName>
        <fullName evidence="6">Kringle domain-containing protein</fullName>
    </recommendedName>
</protein>
<comment type="caution">
    <text evidence="4">The sequence shown here is derived from an EMBL/GenBank/DDBJ whole genome shotgun (WGS) entry which is preliminary data.</text>
</comment>
<dbReference type="Pfam" id="PF00560">
    <property type="entry name" value="LRR_1"/>
    <property type="match status" value="3"/>
</dbReference>
<dbReference type="SUPFAM" id="SSF52058">
    <property type="entry name" value="L domain-like"/>
    <property type="match status" value="2"/>
</dbReference>
<dbReference type="SMART" id="SM00369">
    <property type="entry name" value="LRR_TYP"/>
    <property type="match status" value="6"/>
</dbReference>
<evidence type="ECO:0000256" key="2">
    <source>
        <dbReference type="ARBA" id="ARBA00022737"/>
    </source>
</evidence>
<evidence type="ECO:0000313" key="5">
    <source>
        <dbReference type="Proteomes" id="UP000266841"/>
    </source>
</evidence>
<dbReference type="PANTHER" id="PTHR48057">
    <property type="entry name" value="LEUCINE-RICH REPEAT SERINE/THREONINE-PROTEIN KINASE 1"/>
    <property type="match status" value="1"/>
</dbReference>